<name>A0A9P6QWX1_9FUNG</name>
<protein>
    <submittedName>
        <fullName evidence="2">Uncharacterized protein</fullName>
    </submittedName>
</protein>
<dbReference type="OrthoDB" id="2449556at2759"/>
<feature type="compositionally biased region" description="Basic and acidic residues" evidence="1">
    <location>
        <begin position="484"/>
        <end position="501"/>
    </location>
</feature>
<gene>
    <name evidence="2" type="ORF">BGZ97_002372</name>
</gene>
<evidence type="ECO:0000313" key="2">
    <source>
        <dbReference type="EMBL" id="KAG0302382.1"/>
    </source>
</evidence>
<proteinExistence type="predicted"/>
<feature type="region of interest" description="Disordered" evidence="1">
    <location>
        <begin position="362"/>
        <end position="414"/>
    </location>
</feature>
<feature type="compositionally biased region" description="Low complexity" evidence="1">
    <location>
        <begin position="113"/>
        <end position="134"/>
    </location>
</feature>
<evidence type="ECO:0000256" key="1">
    <source>
        <dbReference type="SAM" id="MobiDB-lite"/>
    </source>
</evidence>
<dbReference type="EMBL" id="JAAAIN010001517">
    <property type="protein sequence ID" value="KAG0302382.1"/>
    <property type="molecule type" value="Genomic_DNA"/>
</dbReference>
<comment type="caution">
    <text evidence="2">The sequence shown here is derived from an EMBL/GenBank/DDBJ whole genome shotgun (WGS) entry which is preliminary data.</text>
</comment>
<dbReference type="Proteomes" id="UP000823405">
    <property type="component" value="Unassembled WGS sequence"/>
</dbReference>
<reference evidence="2" key="1">
    <citation type="journal article" date="2020" name="Fungal Divers.">
        <title>Resolving the Mortierellaceae phylogeny through synthesis of multi-gene phylogenetics and phylogenomics.</title>
        <authorList>
            <person name="Vandepol N."/>
            <person name="Liber J."/>
            <person name="Desiro A."/>
            <person name="Na H."/>
            <person name="Kennedy M."/>
            <person name="Barry K."/>
            <person name="Grigoriev I.V."/>
            <person name="Miller A.N."/>
            <person name="O'Donnell K."/>
            <person name="Stajich J.E."/>
            <person name="Bonito G."/>
        </authorList>
    </citation>
    <scope>NUCLEOTIDE SEQUENCE</scope>
    <source>
        <strain evidence="2">NVP60</strain>
    </source>
</reference>
<feature type="compositionally biased region" description="Acidic residues" evidence="1">
    <location>
        <begin position="512"/>
        <end position="554"/>
    </location>
</feature>
<sequence>MSITLPFSSFTSGPTETVQHTASSHTGPSNATQSTQGLSSDLGTDYLAAHSGAQPMAIKPIYKKRAYPSTQRPDGIIKKTGVSAAGEKTQVRQAIENAAKSRGNIYDRTTSKTLSRALPTTTTTTPLLHATEPLESPSKKQRVQKQKKVRIVKPTRQPKPKPPKKPKVVKPPRIWTPHRPRNLKQQITSDDQHFASALQGDITSDNLNPPGTLEILIKQHDAHRVRVKQLATRPLPLQELQMLVCTELEQEHETLKNLGIMLHKELLKLRLEEGVMLNMLKISEGGVLDVADLERIRARKPPSARQLQAYDRMNERHYQKRLRTAKAARAAAIAMRAAMGIQTDTTEGDAIQPYEIPRVRKTRKRKTPAYQRYETDDEEDRGDERAEGETEADTDAEPSRPRYQPPGESYSFRPVISSSQLQDRSIIGRPEASSAPAFVSLEEIKKLVVKRAHKRTAGDMMEQEADDDDLYELEFDDDEDQPAEEQRGQHDNDEIEQHTDIDMDVDNQSGGDDGEGEEGEEGEEEGEEEGDENEYYSSDEDGEGPGGDNEEDEDAARLALQRMLSIYGGV</sequence>
<keyword evidence="3" id="KW-1185">Reference proteome</keyword>
<evidence type="ECO:0000313" key="3">
    <source>
        <dbReference type="Proteomes" id="UP000823405"/>
    </source>
</evidence>
<feature type="compositionally biased region" description="Acidic residues" evidence="1">
    <location>
        <begin position="461"/>
        <end position="483"/>
    </location>
</feature>
<dbReference type="AlphaFoldDB" id="A0A9P6QWX1"/>
<feature type="compositionally biased region" description="Polar residues" evidence="1">
    <location>
        <begin position="1"/>
        <end position="42"/>
    </location>
</feature>
<feature type="compositionally biased region" description="Basic residues" evidence="1">
    <location>
        <begin position="139"/>
        <end position="178"/>
    </location>
</feature>
<accession>A0A9P6QWX1</accession>
<feature type="region of interest" description="Disordered" evidence="1">
    <location>
        <begin position="1"/>
        <end position="43"/>
    </location>
</feature>
<feature type="region of interest" description="Disordered" evidence="1">
    <location>
        <begin position="450"/>
        <end position="555"/>
    </location>
</feature>
<feature type="region of interest" description="Disordered" evidence="1">
    <location>
        <begin position="106"/>
        <end position="178"/>
    </location>
</feature>
<organism evidence="2 3">
    <name type="scientific">Linnemannia gamsii</name>
    <dbReference type="NCBI Taxonomy" id="64522"/>
    <lineage>
        <taxon>Eukaryota</taxon>
        <taxon>Fungi</taxon>
        <taxon>Fungi incertae sedis</taxon>
        <taxon>Mucoromycota</taxon>
        <taxon>Mortierellomycotina</taxon>
        <taxon>Mortierellomycetes</taxon>
        <taxon>Mortierellales</taxon>
        <taxon>Mortierellaceae</taxon>
        <taxon>Linnemannia</taxon>
    </lineage>
</organism>